<feature type="region of interest" description="Disordered" evidence="9">
    <location>
        <begin position="84"/>
        <end position="111"/>
    </location>
</feature>
<feature type="compositionally biased region" description="Acidic residues" evidence="9">
    <location>
        <begin position="93"/>
        <end position="107"/>
    </location>
</feature>
<dbReference type="GO" id="GO:0035299">
    <property type="term" value="F:inositol-1,3,4,5,6-pentakisphosphate 2-kinase activity"/>
    <property type="evidence" value="ECO:0007669"/>
    <property type="project" value="UniProtKB-EC"/>
</dbReference>
<keyword evidence="5 8" id="KW-0547">Nucleotide-binding</keyword>
<proteinExistence type="predicted"/>
<evidence type="ECO:0000256" key="7">
    <source>
        <dbReference type="ARBA" id="ARBA00022840"/>
    </source>
</evidence>
<evidence type="ECO:0000256" key="5">
    <source>
        <dbReference type="ARBA" id="ARBA00022741"/>
    </source>
</evidence>
<dbReference type="GO" id="GO:0005634">
    <property type="term" value="C:nucleus"/>
    <property type="evidence" value="ECO:0007669"/>
    <property type="project" value="TreeGrafter"/>
</dbReference>
<evidence type="ECO:0000256" key="2">
    <source>
        <dbReference type="ARBA" id="ARBA00012023"/>
    </source>
</evidence>
<dbReference type="GO" id="GO:0005524">
    <property type="term" value="F:ATP binding"/>
    <property type="evidence" value="ECO:0007669"/>
    <property type="project" value="UniProtKB-KW"/>
</dbReference>
<organism evidence="10 11">
    <name type="scientific">Paramarasmius palmivorus</name>
    <dbReference type="NCBI Taxonomy" id="297713"/>
    <lineage>
        <taxon>Eukaryota</taxon>
        <taxon>Fungi</taxon>
        <taxon>Dikarya</taxon>
        <taxon>Basidiomycota</taxon>
        <taxon>Agaricomycotina</taxon>
        <taxon>Agaricomycetes</taxon>
        <taxon>Agaricomycetidae</taxon>
        <taxon>Agaricales</taxon>
        <taxon>Marasmiineae</taxon>
        <taxon>Marasmiaceae</taxon>
        <taxon>Paramarasmius</taxon>
    </lineage>
</organism>
<reference evidence="10 11" key="1">
    <citation type="submission" date="2024-01" db="EMBL/GenBank/DDBJ databases">
        <title>A draft genome for a cacao thread blight-causing isolate of Paramarasmius palmivorus.</title>
        <authorList>
            <person name="Baruah I.K."/>
            <person name="Bukari Y."/>
            <person name="Amoako-Attah I."/>
            <person name="Meinhardt L.W."/>
            <person name="Bailey B.A."/>
            <person name="Cohen S.P."/>
        </authorList>
    </citation>
    <scope>NUCLEOTIDE SEQUENCE [LARGE SCALE GENOMIC DNA]</scope>
    <source>
        <strain evidence="10 11">GH-12</strain>
    </source>
</reference>
<feature type="compositionally biased region" description="Basic and acidic residues" evidence="9">
    <location>
        <begin position="1"/>
        <end position="14"/>
    </location>
</feature>
<comment type="catalytic activity">
    <reaction evidence="1 8">
        <text>1D-myo-inositol 1,3,4,5,6-pentakisphosphate + ATP = 1D-myo-inositol hexakisphosphate + ADP + H(+)</text>
        <dbReference type="Rhea" id="RHEA:20313"/>
        <dbReference type="ChEBI" id="CHEBI:15378"/>
        <dbReference type="ChEBI" id="CHEBI:30616"/>
        <dbReference type="ChEBI" id="CHEBI:57733"/>
        <dbReference type="ChEBI" id="CHEBI:58130"/>
        <dbReference type="ChEBI" id="CHEBI:456216"/>
        <dbReference type="EC" id="2.7.1.158"/>
    </reaction>
</comment>
<dbReference type="InterPro" id="IPR009286">
    <property type="entry name" value="Ins_P5_2-kin"/>
</dbReference>
<name>A0AAW0CP98_9AGAR</name>
<comment type="domain">
    <text evidence="8">The EXKPK motif is conserved in inositol-pentakisphosphate 2-kinases of both family 1 and 2.</text>
</comment>
<protein>
    <recommendedName>
        <fullName evidence="3 8">Inositol-pentakisphosphate 2-kinase</fullName>
        <ecNumber evidence="2 8">2.7.1.158</ecNumber>
    </recommendedName>
</protein>
<dbReference type="GO" id="GO:0032958">
    <property type="term" value="P:inositol phosphate biosynthetic process"/>
    <property type="evidence" value="ECO:0007669"/>
    <property type="project" value="TreeGrafter"/>
</dbReference>
<keyword evidence="7 8" id="KW-0067">ATP-binding</keyword>
<evidence type="ECO:0000256" key="1">
    <source>
        <dbReference type="ARBA" id="ARBA00001774"/>
    </source>
</evidence>
<dbReference type="PANTHER" id="PTHR14456">
    <property type="entry name" value="INOSITOL POLYPHOSPHATE KINASE 1"/>
    <property type="match status" value="1"/>
</dbReference>
<dbReference type="AlphaFoldDB" id="A0AAW0CP98"/>
<dbReference type="PANTHER" id="PTHR14456:SF2">
    <property type="entry name" value="INOSITOL-PENTAKISPHOSPHATE 2-KINASE"/>
    <property type="match status" value="1"/>
</dbReference>
<feature type="region of interest" description="Disordered" evidence="9">
    <location>
        <begin position="1"/>
        <end position="20"/>
    </location>
</feature>
<dbReference type="Gene3D" id="3.30.200.110">
    <property type="entry name" value="Inositol-pentakisphosphate 2-kinase, N-lobe"/>
    <property type="match status" value="2"/>
</dbReference>
<dbReference type="EC" id="2.7.1.158" evidence="2 8"/>
<dbReference type="EMBL" id="JAYKXP010000035">
    <property type="protein sequence ID" value="KAK7040883.1"/>
    <property type="molecule type" value="Genomic_DNA"/>
</dbReference>
<sequence length="494" mass="55378">MGTDRAKETPRDNFKYGPGPLGNIPSSFMAGTAVIIDEDITTTNPVKDWKYVSEGGATIVFSYVGPPNPAYDGMVLRLRKMPNVPVGVRDSDSSSDSESDDEEEDDPSISFQRQCMTRLIPPTHLPRLQSISVRMDPVRSASIDSVTGTYINSSNEMPGAYHYHGPPHIHSNRWLRALAKSHEEFRPEARRRVGGVDVHKRKGVLATDLVGGRGISVEIKPKWSFLPNPNFLSPETKSIKTQTCRFCMHSFVRAQEGETVSLGYCPLDLFSPDEARVRKAVYTLWDAWDASEGRVNNLKVFVKGKMLKVDEKHLLLASAHSDSSTQDTSVDVREAFTDAILPLLTRTPVLQTLNRLQRTLDMLDIEGLSQLWNNWHHSTNPSAPVPHIGQDTLEPTVDEWNEFIDNYLAQAQNSSQQIDVLPAIDTGYQLRKYLLAYRSMDLLDPSSQSGEVRVDPKRVTVIDLDPKSMTRLRKWEQLDAEIVSTYQAATGEQD</sequence>
<accession>A0AAW0CP98</accession>
<comment type="caution">
    <text evidence="10">The sequence shown here is derived from an EMBL/GenBank/DDBJ whole genome shotgun (WGS) entry which is preliminary data.</text>
</comment>
<dbReference type="Proteomes" id="UP001383192">
    <property type="component" value="Unassembled WGS sequence"/>
</dbReference>
<evidence type="ECO:0000256" key="3">
    <source>
        <dbReference type="ARBA" id="ARBA00014846"/>
    </source>
</evidence>
<evidence type="ECO:0000256" key="8">
    <source>
        <dbReference type="RuleBase" id="RU364126"/>
    </source>
</evidence>
<keyword evidence="11" id="KW-1185">Reference proteome</keyword>
<dbReference type="Pfam" id="PF06090">
    <property type="entry name" value="Ins_P5_2-kin"/>
    <property type="match status" value="1"/>
</dbReference>
<evidence type="ECO:0000313" key="11">
    <source>
        <dbReference type="Proteomes" id="UP001383192"/>
    </source>
</evidence>
<evidence type="ECO:0000256" key="4">
    <source>
        <dbReference type="ARBA" id="ARBA00022679"/>
    </source>
</evidence>
<keyword evidence="4 8" id="KW-0808">Transferase</keyword>
<keyword evidence="6 8" id="KW-0418">Kinase</keyword>
<comment type="function">
    <text evidence="8">Phosphorylates Ins(1,3,4,5,6)P5 at position 2 to form Ins(1,2,3,4,5,6)P6 (InsP6 or phytate).</text>
</comment>
<dbReference type="InterPro" id="IPR043001">
    <property type="entry name" value="IP5_2-K_N_lobe"/>
</dbReference>
<evidence type="ECO:0000313" key="10">
    <source>
        <dbReference type="EMBL" id="KAK7040883.1"/>
    </source>
</evidence>
<gene>
    <name evidence="10" type="ORF">VNI00_009479</name>
</gene>
<evidence type="ECO:0000256" key="6">
    <source>
        <dbReference type="ARBA" id="ARBA00022777"/>
    </source>
</evidence>
<evidence type="ECO:0000256" key="9">
    <source>
        <dbReference type="SAM" id="MobiDB-lite"/>
    </source>
</evidence>